<accession>A0A9D4Z4C7</accession>
<evidence type="ECO:0000313" key="2">
    <source>
        <dbReference type="Proteomes" id="UP000886520"/>
    </source>
</evidence>
<keyword evidence="2" id="KW-1185">Reference proteome</keyword>
<dbReference type="EMBL" id="JABFUD020000025">
    <property type="protein sequence ID" value="KAI5059366.1"/>
    <property type="molecule type" value="Genomic_DNA"/>
</dbReference>
<comment type="caution">
    <text evidence="1">The sequence shown here is derived from an EMBL/GenBank/DDBJ whole genome shotgun (WGS) entry which is preliminary data.</text>
</comment>
<proteinExistence type="predicted"/>
<dbReference type="AlphaFoldDB" id="A0A9D4Z4C7"/>
<dbReference type="Proteomes" id="UP000886520">
    <property type="component" value="Chromosome 25"/>
</dbReference>
<sequence length="111" mass="12742">MLIESCALHVSFSPLVLAMSYPIFVIVRDPHHHANYLLFSSRDSMLRGVVRFVGQFQPVAKRESPPRSFLSYEGSQPNYFVQDKETLVRPAMRVALSKNSDSNRAFMHQRT</sequence>
<evidence type="ECO:0000313" key="1">
    <source>
        <dbReference type="EMBL" id="KAI5059366.1"/>
    </source>
</evidence>
<organism evidence="1 2">
    <name type="scientific">Adiantum capillus-veneris</name>
    <name type="common">Maidenhair fern</name>
    <dbReference type="NCBI Taxonomy" id="13818"/>
    <lineage>
        <taxon>Eukaryota</taxon>
        <taxon>Viridiplantae</taxon>
        <taxon>Streptophyta</taxon>
        <taxon>Embryophyta</taxon>
        <taxon>Tracheophyta</taxon>
        <taxon>Polypodiopsida</taxon>
        <taxon>Polypodiidae</taxon>
        <taxon>Polypodiales</taxon>
        <taxon>Pteridineae</taxon>
        <taxon>Pteridaceae</taxon>
        <taxon>Vittarioideae</taxon>
        <taxon>Adiantum</taxon>
    </lineage>
</organism>
<reference evidence="1" key="1">
    <citation type="submission" date="2021-01" db="EMBL/GenBank/DDBJ databases">
        <title>Adiantum capillus-veneris genome.</title>
        <authorList>
            <person name="Fang Y."/>
            <person name="Liao Q."/>
        </authorList>
    </citation>
    <scope>NUCLEOTIDE SEQUENCE</scope>
    <source>
        <strain evidence="1">H3</strain>
        <tissue evidence="1">Leaf</tissue>
    </source>
</reference>
<protein>
    <submittedName>
        <fullName evidence="1">Uncharacterized protein</fullName>
    </submittedName>
</protein>
<name>A0A9D4Z4C7_ADICA</name>
<gene>
    <name evidence="1" type="ORF">GOP47_0025685</name>
</gene>